<accession>C9QJU4</accession>
<feature type="chain" id="PRO_5002999541" evidence="4">
    <location>
        <begin position="19"/>
        <end position="334"/>
    </location>
</feature>
<evidence type="ECO:0000313" key="7">
    <source>
        <dbReference type="EMBL" id="EGU53734.1"/>
    </source>
</evidence>
<dbReference type="InterPro" id="IPR023614">
    <property type="entry name" value="Porin_dom_sf"/>
</dbReference>
<evidence type="ECO:0000256" key="2">
    <source>
        <dbReference type="ARBA" id="ARBA00022729"/>
    </source>
</evidence>
<dbReference type="STRING" id="675816.VIA_002583"/>
<evidence type="ECO:0000256" key="4">
    <source>
        <dbReference type="SAM" id="SignalP"/>
    </source>
</evidence>
<reference evidence="7 8" key="3">
    <citation type="journal article" date="2012" name="Int. J. Syst. Evol. Microbiol.">
        <title>Vibrio caribbeanicus sp. nov., isolated from the marine sponge Scleritoderma cyanea.</title>
        <authorList>
            <person name="Hoffmann M."/>
            <person name="Monday S.R."/>
            <person name="Allard M.W."/>
            <person name="Strain E.A."/>
            <person name="Whittaker P."/>
            <person name="Naum M."/>
            <person name="McCarthy P.J."/>
            <person name="Lopez J.V."/>
            <person name="Fischer M."/>
            <person name="Brown E.W."/>
        </authorList>
    </citation>
    <scope>NUCLEOTIDE SEQUENCE [LARGE SCALE GENOMIC DNA]</scope>
    <source>
        <strain evidence="7">CIP 102891</strain>
        <strain evidence="8">CIP 102891 / ATCC 33934</strain>
    </source>
</reference>
<reference evidence="7" key="2">
    <citation type="submission" date="2011-08" db="EMBL/GenBank/DDBJ databases">
        <authorList>
            <person name="Hoffman M."/>
            <person name="Strain E.A."/>
            <person name="Brown E."/>
            <person name="Allard M.W."/>
        </authorList>
    </citation>
    <scope>NUCLEOTIDE SEQUENCE</scope>
    <source>
        <strain evidence="7">CIP 102891</strain>
    </source>
</reference>
<evidence type="ECO:0000313" key="9">
    <source>
        <dbReference type="Proteomes" id="UP000003515"/>
    </source>
</evidence>
<feature type="domain" description="Porin" evidence="5">
    <location>
        <begin position="7"/>
        <end position="313"/>
    </location>
</feature>
<proteinExistence type="predicted"/>
<dbReference type="Gene3D" id="2.40.160.10">
    <property type="entry name" value="Porin"/>
    <property type="match status" value="1"/>
</dbReference>
<keyword evidence="2 4" id="KW-0732">Signal</keyword>
<dbReference type="InterPro" id="IPR050298">
    <property type="entry name" value="Gram-neg_bact_OMP"/>
</dbReference>
<gene>
    <name evidence="6" type="ORF">VIA_002583</name>
    <name evidence="7" type="ORF">VIOR3934_03237</name>
</gene>
<dbReference type="SUPFAM" id="SSF56935">
    <property type="entry name" value="Porins"/>
    <property type="match status" value="1"/>
</dbReference>
<dbReference type="eggNOG" id="COG3203">
    <property type="taxonomic scope" value="Bacteria"/>
</dbReference>
<dbReference type="RefSeq" id="WP_004413492.1">
    <property type="nucleotide sequence ID" value="NZ_ACZV01000005.1"/>
</dbReference>
<name>C9QJU4_VIBOR</name>
<dbReference type="InterPro" id="IPR033900">
    <property type="entry name" value="Gram_neg_porin_domain"/>
</dbReference>
<organism evidence="7 8">
    <name type="scientific">Vibrio orientalis CIP 102891 = ATCC 33934</name>
    <dbReference type="NCBI Taxonomy" id="675816"/>
    <lineage>
        <taxon>Bacteria</taxon>
        <taxon>Pseudomonadati</taxon>
        <taxon>Pseudomonadota</taxon>
        <taxon>Gammaproteobacteria</taxon>
        <taxon>Vibrionales</taxon>
        <taxon>Vibrionaceae</taxon>
        <taxon>Vibrio</taxon>
        <taxon>Vibrio oreintalis group</taxon>
    </lineage>
</organism>
<reference evidence="6 9" key="1">
    <citation type="submission" date="2009-10" db="EMBL/GenBank/DDBJ databases">
        <authorList>
            <consortium name="Los Alamos National Laboratory (LANL)"/>
            <consortium name="National Microbial Pathogen Data Resource (NMPDR)"/>
            <person name="Munk A.C."/>
            <person name="Chertkov O."/>
            <person name="Tapia R."/>
            <person name="Green L."/>
            <person name="Rogers Y."/>
            <person name="Detter J.C."/>
            <person name="Bruce D."/>
            <person name="Brettin T.S."/>
            <person name="Colwell R.R."/>
            <person name="Huq A."/>
            <person name="Grim C.J."/>
            <person name="Hasan N.A."/>
            <person name="Bartels D."/>
            <person name="Vonstein V."/>
        </authorList>
    </citation>
    <scope>NUCLEOTIDE SEQUENCE [LARGE SCALE GENOMIC DNA]</scope>
    <source>
        <strain evidence="6 9">CIP 102891</strain>
    </source>
</reference>
<dbReference type="AlphaFoldDB" id="C9QJU4"/>
<dbReference type="EMBL" id="ACZV01000005">
    <property type="protein sequence ID" value="EEX91939.1"/>
    <property type="molecule type" value="Genomic_DNA"/>
</dbReference>
<dbReference type="PANTHER" id="PTHR34501">
    <property type="entry name" value="PROTEIN YDDL-RELATED"/>
    <property type="match status" value="1"/>
</dbReference>
<dbReference type="PATRIC" id="fig|675816.5.peg.399"/>
<sequence length="334" mass="35370">MKKTLVALAVLATASANAGNLYENDATSVKVSGEVDTVLKTLKTKSGGSTVTDDDAQVYAWANVQFDVDHKLSDSVTAFGSFEMEADNGDTVKVDDAKVGFKGNFGKVTFGETGSSYAILEKAELTNEGADVDVVYNSTESAGNGIRYEITVADSLSLSADIQTKASETVDSDWAISADYAIADFTIGAAYLQADEKTQDYDRNSMGLSVSYEANGFYVAGTYTQYEGQGDVNVEGGDSTASLGDHDGNTYALAASYSWDAYKVYGAYQVLTADKTTSGANIDADLDNYYLGLEYAVMANLTAFVEYNVTELSGSSVASKQEADFAAAGLYLTF</sequence>
<dbReference type="GO" id="GO:0009279">
    <property type="term" value="C:cell outer membrane"/>
    <property type="evidence" value="ECO:0007669"/>
    <property type="project" value="UniProtKB-SubCell"/>
</dbReference>
<evidence type="ECO:0000313" key="6">
    <source>
        <dbReference type="EMBL" id="EEX91939.1"/>
    </source>
</evidence>
<dbReference type="EMBL" id="AFWH01000002">
    <property type="protein sequence ID" value="EGU53734.1"/>
    <property type="molecule type" value="Genomic_DNA"/>
</dbReference>
<keyword evidence="9" id="KW-1185">Reference proteome</keyword>
<keyword evidence="3" id="KW-0472">Membrane</keyword>
<dbReference type="Proteomes" id="UP000002817">
    <property type="component" value="Unassembled WGS sequence"/>
</dbReference>
<dbReference type="OrthoDB" id="5858071at2"/>
<evidence type="ECO:0000313" key="8">
    <source>
        <dbReference type="Proteomes" id="UP000002817"/>
    </source>
</evidence>
<dbReference type="PANTHER" id="PTHR34501:SF2">
    <property type="entry name" value="OUTER MEMBRANE PORIN F-RELATED"/>
    <property type="match status" value="1"/>
</dbReference>
<evidence type="ECO:0000256" key="3">
    <source>
        <dbReference type="ARBA" id="ARBA00023136"/>
    </source>
</evidence>
<comment type="caution">
    <text evidence="7">The sequence shown here is derived from an EMBL/GenBank/DDBJ whole genome shotgun (WGS) entry which is preliminary data.</text>
</comment>
<dbReference type="GO" id="GO:0015288">
    <property type="term" value="F:porin activity"/>
    <property type="evidence" value="ECO:0007669"/>
    <property type="project" value="InterPro"/>
</dbReference>
<protein>
    <submittedName>
        <fullName evidence="6 7">Porin</fullName>
    </submittedName>
</protein>
<evidence type="ECO:0000256" key="1">
    <source>
        <dbReference type="ARBA" id="ARBA00004571"/>
    </source>
</evidence>
<dbReference type="Pfam" id="PF13609">
    <property type="entry name" value="Porin_4"/>
    <property type="match status" value="1"/>
</dbReference>
<evidence type="ECO:0000259" key="5">
    <source>
        <dbReference type="Pfam" id="PF13609"/>
    </source>
</evidence>
<dbReference type="Proteomes" id="UP000003515">
    <property type="component" value="Unassembled WGS sequence"/>
</dbReference>
<comment type="subcellular location">
    <subcellularLocation>
        <location evidence="1">Cell outer membrane</location>
        <topology evidence="1">Multi-pass membrane protein</topology>
    </subcellularLocation>
</comment>
<feature type="signal peptide" evidence="4">
    <location>
        <begin position="1"/>
        <end position="18"/>
    </location>
</feature>